<gene>
    <name evidence="2" type="primary">Inclusion membrane protein-45</name>
    <name evidence="2" type="ORF">Chls_670</name>
</gene>
<keyword evidence="1" id="KW-0812">Transmembrane</keyword>
<organism evidence="2 3">
    <name type="scientific">Chlamydia suis</name>
    <dbReference type="NCBI Taxonomy" id="83559"/>
    <lineage>
        <taxon>Bacteria</taxon>
        <taxon>Pseudomonadati</taxon>
        <taxon>Chlamydiota</taxon>
        <taxon>Chlamydiia</taxon>
        <taxon>Chlamydiales</taxon>
        <taxon>Chlamydiaceae</taxon>
        <taxon>Chlamydia/Chlamydophila group</taxon>
        <taxon>Chlamydia</taxon>
    </lineage>
</organism>
<feature type="transmembrane region" description="Helical" evidence="1">
    <location>
        <begin position="31"/>
        <end position="53"/>
    </location>
</feature>
<feature type="transmembrane region" description="Helical" evidence="1">
    <location>
        <begin position="59"/>
        <end position="82"/>
    </location>
</feature>
<evidence type="ECO:0000313" key="3">
    <source>
        <dbReference type="Proteomes" id="UP000512184"/>
    </source>
</evidence>
<protein>
    <submittedName>
        <fullName evidence="2">Inclusion membrane protein-45</fullName>
    </submittedName>
</protein>
<keyword evidence="1" id="KW-0472">Membrane</keyword>
<dbReference type="EMBL" id="CP035278">
    <property type="protein sequence ID" value="QHP83545.1"/>
    <property type="molecule type" value="Genomic_DNA"/>
</dbReference>
<dbReference type="RefSeq" id="WP_080122237.1">
    <property type="nucleotide sequence ID" value="NZ_CP035278.1"/>
</dbReference>
<evidence type="ECO:0000313" key="2">
    <source>
        <dbReference type="EMBL" id="QHP83545.1"/>
    </source>
</evidence>
<accession>A0ABX6IR80</accession>
<proteinExistence type="predicted"/>
<sequence>MQLPSMIRSFFPSLSSPNPLKKPIYEQTERIINSTYLVLLSLATVGIISGVFLSFTFPLLGASICLISLVICSCLLVLFPLLPDIAKTIARKRIPTPITTPTPLQILTKRFKSINFWKTPC</sequence>
<evidence type="ECO:0000256" key="1">
    <source>
        <dbReference type="SAM" id="Phobius"/>
    </source>
</evidence>
<name>A0ABX6IR80_9CHLA</name>
<keyword evidence="3" id="KW-1185">Reference proteome</keyword>
<reference evidence="2" key="1">
    <citation type="submission" date="2019-01" db="EMBL/GenBank/DDBJ databases">
        <title>Whole genome sequencing and annotation enables comparative genome analysis that reveals unique features of the Chlamydia suis R19 Genome.</title>
        <authorList>
            <person name="Dimond Z.E."/>
        </authorList>
    </citation>
    <scope>NUCLEOTIDE SEQUENCE [LARGE SCALE GENOMIC DNA]</scope>
    <source>
        <strain evidence="2">R19</strain>
    </source>
</reference>
<dbReference type="Proteomes" id="UP000512184">
    <property type="component" value="Chromosome"/>
</dbReference>
<keyword evidence="1" id="KW-1133">Transmembrane helix</keyword>